<reference evidence="1 2" key="1">
    <citation type="journal article" date="2018" name="Nat. Biotechnol.">
        <title>A standardized bacterial taxonomy based on genome phylogeny substantially revises the tree of life.</title>
        <authorList>
            <person name="Parks D.H."/>
            <person name="Chuvochina M."/>
            <person name="Waite D.W."/>
            <person name="Rinke C."/>
            <person name="Skarshewski A."/>
            <person name="Chaumeil P.A."/>
            <person name="Hugenholtz P."/>
        </authorList>
    </citation>
    <scope>NUCLEOTIDE SEQUENCE [LARGE SCALE GENOMIC DNA]</scope>
    <source>
        <strain evidence="1">UBA8733</strain>
    </source>
</reference>
<dbReference type="RefSeq" id="WP_272987445.1">
    <property type="nucleotide sequence ID" value="NZ_CAJWRG010000003.1"/>
</dbReference>
<comment type="caution">
    <text evidence="1">The sequence shown here is derived from an EMBL/GenBank/DDBJ whole genome shotgun (WGS) entry which is preliminary data.</text>
</comment>
<gene>
    <name evidence="1" type="ORF">DCG58_04725</name>
</gene>
<dbReference type="EMBL" id="DMAN01000101">
    <property type="protein sequence ID" value="HAE26442.1"/>
    <property type="molecule type" value="Genomic_DNA"/>
</dbReference>
<accession>A0A3B9GVK7</accession>
<sequence>MSVSAEVPKRPSGADRAGLTMAEIRRRVRGLYEAASEAGFSVGAIRMSASGEISLVDKSLLPSEDSADDLNGFI</sequence>
<dbReference type="AlphaFoldDB" id="A0A3B9GVK7"/>
<dbReference type="Proteomes" id="UP000259610">
    <property type="component" value="Unassembled WGS sequence"/>
</dbReference>
<proteinExistence type="predicted"/>
<evidence type="ECO:0000313" key="2">
    <source>
        <dbReference type="Proteomes" id="UP000259610"/>
    </source>
</evidence>
<name>A0A3B9GVK7_9PROT</name>
<protein>
    <submittedName>
        <fullName evidence="1">Uncharacterized protein</fullName>
    </submittedName>
</protein>
<organism evidence="1 2">
    <name type="scientific">Hyphomonas adhaerens</name>
    <dbReference type="NCBI Taxonomy" id="81029"/>
    <lineage>
        <taxon>Bacteria</taxon>
        <taxon>Pseudomonadati</taxon>
        <taxon>Pseudomonadota</taxon>
        <taxon>Alphaproteobacteria</taxon>
        <taxon>Hyphomonadales</taxon>
        <taxon>Hyphomonadaceae</taxon>
        <taxon>Hyphomonas</taxon>
    </lineage>
</organism>
<evidence type="ECO:0000313" key="1">
    <source>
        <dbReference type="EMBL" id="HAE26442.1"/>
    </source>
</evidence>